<dbReference type="InterPro" id="IPR029028">
    <property type="entry name" value="Alpha/beta_knot_MTases"/>
</dbReference>
<dbReference type="InterPro" id="IPR015947">
    <property type="entry name" value="PUA-like_sf"/>
</dbReference>
<feature type="domain" description="Ribosomal RNA small subunit methyltransferase E methyltransferase" evidence="13">
    <location>
        <begin position="78"/>
        <end position="248"/>
    </location>
</feature>
<dbReference type="GO" id="GO:0008168">
    <property type="term" value="F:methyltransferase activity"/>
    <property type="evidence" value="ECO:0007669"/>
    <property type="project" value="UniProtKB-KW"/>
</dbReference>
<dbReference type="NCBIfam" id="TIGR00046">
    <property type="entry name" value="RsmE family RNA methyltransferase"/>
    <property type="match status" value="1"/>
</dbReference>
<dbReference type="PIRSF" id="PIRSF015601">
    <property type="entry name" value="MTase_slr0722"/>
    <property type="match status" value="1"/>
</dbReference>
<keyword evidence="15" id="KW-1185">Reference proteome</keyword>
<evidence type="ECO:0000256" key="6">
    <source>
        <dbReference type="ARBA" id="ARBA00022552"/>
    </source>
</evidence>
<proteinExistence type="inferred from homology"/>
<dbReference type="InterPro" id="IPR006700">
    <property type="entry name" value="RsmE"/>
</dbReference>
<comment type="catalytic activity">
    <reaction evidence="11 12">
        <text>uridine(1498) in 16S rRNA + S-adenosyl-L-methionine = N(3)-methyluridine(1498) in 16S rRNA + S-adenosyl-L-homocysteine + H(+)</text>
        <dbReference type="Rhea" id="RHEA:42920"/>
        <dbReference type="Rhea" id="RHEA-COMP:10283"/>
        <dbReference type="Rhea" id="RHEA-COMP:10284"/>
        <dbReference type="ChEBI" id="CHEBI:15378"/>
        <dbReference type="ChEBI" id="CHEBI:57856"/>
        <dbReference type="ChEBI" id="CHEBI:59789"/>
        <dbReference type="ChEBI" id="CHEBI:65315"/>
        <dbReference type="ChEBI" id="CHEBI:74502"/>
        <dbReference type="EC" id="2.1.1.193"/>
    </reaction>
</comment>
<dbReference type="InterPro" id="IPR046886">
    <property type="entry name" value="RsmE_MTase_dom"/>
</dbReference>
<comment type="subcellular location">
    <subcellularLocation>
        <location evidence="1 12">Cytoplasm</location>
    </subcellularLocation>
</comment>
<gene>
    <name evidence="14" type="ORF">HZY91_03440</name>
</gene>
<organism evidence="14 15">
    <name type="scientific">Facklamia lactis</name>
    <dbReference type="NCBI Taxonomy" id="2749967"/>
    <lineage>
        <taxon>Bacteria</taxon>
        <taxon>Bacillati</taxon>
        <taxon>Bacillota</taxon>
        <taxon>Bacilli</taxon>
        <taxon>Lactobacillales</taxon>
        <taxon>Aerococcaceae</taxon>
        <taxon>Facklamia</taxon>
    </lineage>
</organism>
<name>A0ABS0LP58_9LACT</name>
<dbReference type="PANTHER" id="PTHR30027">
    <property type="entry name" value="RIBOSOMAL RNA SMALL SUBUNIT METHYLTRANSFERASE E"/>
    <property type="match status" value="1"/>
</dbReference>
<evidence type="ECO:0000256" key="12">
    <source>
        <dbReference type="PIRNR" id="PIRNR015601"/>
    </source>
</evidence>
<evidence type="ECO:0000256" key="2">
    <source>
        <dbReference type="ARBA" id="ARBA00005528"/>
    </source>
</evidence>
<dbReference type="Proteomes" id="UP000721415">
    <property type="component" value="Unassembled WGS sequence"/>
</dbReference>
<dbReference type="SUPFAM" id="SSF88697">
    <property type="entry name" value="PUA domain-like"/>
    <property type="match status" value="1"/>
</dbReference>
<dbReference type="Pfam" id="PF04452">
    <property type="entry name" value="Methyltrans_RNA"/>
    <property type="match status" value="1"/>
</dbReference>
<dbReference type="PANTHER" id="PTHR30027:SF3">
    <property type="entry name" value="16S RRNA (URACIL(1498)-N(3))-METHYLTRANSFERASE"/>
    <property type="match status" value="1"/>
</dbReference>
<keyword evidence="8 12" id="KW-0808">Transferase</keyword>
<keyword evidence="6 12" id="KW-0698">rRNA processing</keyword>
<dbReference type="EC" id="2.1.1.193" evidence="3 12"/>
<evidence type="ECO:0000256" key="10">
    <source>
        <dbReference type="ARBA" id="ARBA00025699"/>
    </source>
</evidence>
<dbReference type="InterPro" id="IPR029026">
    <property type="entry name" value="tRNA_m1G_MTases_N"/>
</dbReference>
<dbReference type="Gene3D" id="3.40.1280.10">
    <property type="match status" value="1"/>
</dbReference>
<sequence>MQQYFIQKKNSDLVVGEYVKLSHEDSHHLLNVMRGQNGQTVQIVCNGQHFLANLVDTVEGYAVLKVFEKSSYDANQIELPVQVTIACGLSKNEKIEMIVQKATECGMAYFQPLSLTRDVVKWDSKKAQQKQNRLQKIAHSAAEQSKRALVPEILSIKTLKELLDSSLKYQHKWLAYEEIAKQGNHHYFANLLSQTEMGEEILFVFGSEGGLSEKEVAAFKAAGFKLCSLGPRILRAETAPIYALSAISYALEINFQEENHGTK</sequence>
<protein>
    <recommendedName>
        <fullName evidence="4 12">Ribosomal RNA small subunit methyltransferase E</fullName>
        <ecNumber evidence="3 12">2.1.1.193</ecNumber>
    </recommendedName>
</protein>
<keyword evidence="5 12" id="KW-0963">Cytoplasm</keyword>
<dbReference type="GO" id="GO:0032259">
    <property type="term" value="P:methylation"/>
    <property type="evidence" value="ECO:0007669"/>
    <property type="project" value="UniProtKB-KW"/>
</dbReference>
<evidence type="ECO:0000256" key="3">
    <source>
        <dbReference type="ARBA" id="ARBA00012328"/>
    </source>
</evidence>
<dbReference type="SUPFAM" id="SSF75217">
    <property type="entry name" value="alpha/beta knot"/>
    <property type="match status" value="1"/>
</dbReference>
<evidence type="ECO:0000256" key="5">
    <source>
        <dbReference type="ARBA" id="ARBA00022490"/>
    </source>
</evidence>
<evidence type="ECO:0000256" key="7">
    <source>
        <dbReference type="ARBA" id="ARBA00022603"/>
    </source>
</evidence>
<evidence type="ECO:0000256" key="1">
    <source>
        <dbReference type="ARBA" id="ARBA00004496"/>
    </source>
</evidence>
<accession>A0ABS0LP58</accession>
<dbReference type="CDD" id="cd18084">
    <property type="entry name" value="RsmE-like"/>
    <property type="match status" value="1"/>
</dbReference>
<evidence type="ECO:0000256" key="8">
    <source>
        <dbReference type="ARBA" id="ARBA00022679"/>
    </source>
</evidence>
<evidence type="ECO:0000313" key="15">
    <source>
        <dbReference type="Proteomes" id="UP000721415"/>
    </source>
</evidence>
<comment type="function">
    <text evidence="10 12">Specifically methylates the N3 position of the uracil ring of uridine 1498 (m3U1498) in 16S rRNA. Acts on the fully assembled 30S ribosomal subunit.</text>
</comment>
<evidence type="ECO:0000313" key="14">
    <source>
        <dbReference type="EMBL" id="MBG9985946.1"/>
    </source>
</evidence>
<keyword evidence="9 12" id="KW-0949">S-adenosyl-L-methionine</keyword>
<reference evidence="14 15" key="1">
    <citation type="submission" date="2020-07" db="EMBL/GenBank/DDBJ databases">
        <title>Facklamia lactis sp. nov., isolated from raw milk.</title>
        <authorList>
            <person name="Doll E.V."/>
            <person name="Huptas C."/>
            <person name="Staib L."/>
            <person name="Wenning M."/>
            <person name="Scherer S."/>
        </authorList>
    </citation>
    <scope>NUCLEOTIDE SEQUENCE [LARGE SCALE GENOMIC DNA]</scope>
    <source>
        <strain evidence="14 15">DSM 111018</strain>
    </source>
</reference>
<evidence type="ECO:0000256" key="11">
    <source>
        <dbReference type="ARBA" id="ARBA00047944"/>
    </source>
</evidence>
<dbReference type="EMBL" id="JACBXQ010000002">
    <property type="protein sequence ID" value="MBG9985946.1"/>
    <property type="molecule type" value="Genomic_DNA"/>
</dbReference>
<evidence type="ECO:0000259" key="13">
    <source>
        <dbReference type="Pfam" id="PF04452"/>
    </source>
</evidence>
<comment type="caution">
    <text evidence="14">The sequence shown here is derived from an EMBL/GenBank/DDBJ whole genome shotgun (WGS) entry which is preliminary data.</text>
</comment>
<comment type="similarity">
    <text evidence="2 12">Belongs to the RNA methyltransferase RsmE family.</text>
</comment>
<dbReference type="RefSeq" id="WP_197114823.1">
    <property type="nucleotide sequence ID" value="NZ_JACBXQ010000002.1"/>
</dbReference>
<dbReference type="NCBIfam" id="NF008691">
    <property type="entry name" value="PRK11713.1-4"/>
    <property type="match status" value="1"/>
</dbReference>
<keyword evidence="7 12" id="KW-0489">Methyltransferase</keyword>
<evidence type="ECO:0000256" key="4">
    <source>
        <dbReference type="ARBA" id="ARBA00013673"/>
    </source>
</evidence>
<evidence type="ECO:0000256" key="9">
    <source>
        <dbReference type="ARBA" id="ARBA00022691"/>
    </source>
</evidence>